<protein>
    <submittedName>
        <fullName evidence="2">Uncharacterized protein</fullName>
    </submittedName>
</protein>
<dbReference type="RefSeq" id="WP_254166515.1">
    <property type="nucleotide sequence ID" value="NZ_JANAFB010000017.1"/>
</dbReference>
<keyword evidence="1" id="KW-0812">Transmembrane</keyword>
<name>A0A9X2HHY2_9MICC</name>
<feature type="transmembrane region" description="Helical" evidence="1">
    <location>
        <begin position="12"/>
        <end position="36"/>
    </location>
</feature>
<keyword evidence="1" id="KW-1133">Transmembrane helix</keyword>
<dbReference type="Proteomes" id="UP001139502">
    <property type="component" value="Unassembled WGS sequence"/>
</dbReference>
<evidence type="ECO:0000313" key="2">
    <source>
        <dbReference type="EMBL" id="MCP3426031.1"/>
    </source>
</evidence>
<evidence type="ECO:0000313" key="3">
    <source>
        <dbReference type="Proteomes" id="UP001139502"/>
    </source>
</evidence>
<proteinExistence type="predicted"/>
<feature type="transmembrane region" description="Helical" evidence="1">
    <location>
        <begin position="42"/>
        <end position="63"/>
    </location>
</feature>
<sequence length="88" mass="9296">MTERRLPGRGLIIAGIVVLALTALAFLGLLVLAWFYGLALLGLVLLLIPPAGLGVVLIVIGYLKRIAATREPADGIALRNEGAPQIER</sequence>
<evidence type="ECO:0000256" key="1">
    <source>
        <dbReference type="SAM" id="Phobius"/>
    </source>
</evidence>
<comment type="caution">
    <text evidence="2">The sequence shown here is derived from an EMBL/GenBank/DDBJ whole genome shotgun (WGS) entry which is preliminary data.</text>
</comment>
<gene>
    <name evidence="2" type="ORF">NBM05_08450</name>
</gene>
<accession>A0A9X2HHY2</accession>
<dbReference type="EMBL" id="JANAFB010000017">
    <property type="protein sequence ID" value="MCP3426031.1"/>
    <property type="molecule type" value="Genomic_DNA"/>
</dbReference>
<reference evidence="2" key="1">
    <citation type="submission" date="2022-06" db="EMBL/GenBank/DDBJ databases">
        <title>Rothia sp. isolated from sandalwood seedling.</title>
        <authorList>
            <person name="Tuikhar N."/>
            <person name="Kirdat K."/>
            <person name="Thorat V."/>
            <person name="Swetha P."/>
            <person name="Padma S."/>
            <person name="Sundararaj R."/>
            <person name="Yadav A."/>
        </authorList>
    </citation>
    <scope>NUCLEOTIDE SEQUENCE</scope>
    <source>
        <strain evidence="2">AR01</strain>
    </source>
</reference>
<dbReference type="AlphaFoldDB" id="A0A9X2HHY2"/>
<organism evidence="2 3">
    <name type="scientific">Rothia santali</name>
    <dbReference type="NCBI Taxonomy" id="2949643"/>
    <lineage>
        <taxon>Bacteria</taxon>
        <taxon>Bacillati</taxon>
        <taxon>Actinomycetota</taxon>
        <taxon>Actinomycetes</taxon>
        <taxon>Micrococcales</taxon>
        <taxon>Micrococcaceae</taxon>
        <taxon>Rothia</taxon>
    </lineage>
</organism>
<keyword evidence="3" id="KW-1185">Reference proteome</keyword>
<keyword evidence="1" id="KW-0472">Membrane</keyword>